<organism evidence="5 6">
    <name type="scientific">Cyclonatronum proteinivorum</name>
    <dbReference type="NCBI Taxonomy" id="1457365"/>
    <lineage>
        <taxon>Bacteria</taxon>
        <taxon>Pseudomonadati</taxon>
        <taxon>Balneolota</taxon>
        <taxon>Balneolia</taxon>
        <taxon>Balneolales</taxon>
        <taxon>Cyclonatronaceae</taxon>
        <taxon>Cyclonatronum</taxon>
    </lineage>
</organism>
<dbReference type="GO" id="GO:0005524">
    <property type="term" value="F:ATP binding"/>
    <property type="evidence" value="ECO:0007669"/>
    <property type="project" value="UniProtKB-KW"/>
</dbReference>
<keyword evidence="1 4" id="KW-0436">Ligase</keyword>
<gene>
    <name evidence="5" type="ORF">CYPRO_3228</name>
</gene>
<comment type="similarity">
    <text evidence="4">Belongs to the glutamate--cysteine ligase type 2 family. YbdK subfamily.</text>
</comment>
<comment type="function">
    <text evidence="4">ATP-dependent carboxylate-amine ligase which exhibits weak glutamate--cysteine ligase activity.</text>
</comment>
<dbReference type="Gene3D" id="3.30.590.20">
    <property type="match status" value="1"/>
</dbReference>
<dbReference type="KEGG" id="cprv:CYPRO_3228"/>
<dbReference type="PANTHER" id="PTHR36510">
    <property type="entry name" value="GLUTAMATE--CYSTEINE LIGASE 2-RELATED"/>
    <property type="match status" value="1"/>
</dbReference>
<evidence type="ECO:0000256" key="1">
    <source>
        <dbReference type="ARBA" id="ARBA00022598"/>
    </source>
</evidence>
<evidence type="ECO:0000256" key="4">
    <source>
        <dbReference type="HAMAP-Rule" id="MF_01609"/>
    </source>
</evidence>
<accession>A0A345UPQ9</accession>
<dbReference type="NCBIfam" id="TIGR02050">
    <property type="entry name" value="gshA_cyan_rel"/>
    <property type="match status" value="1"/>
</dbReference>
<dbReference type="PANTHER" id="PTHR36510:SF1">
    <property type="entry name" value="GLUTAMATE--CYSTEINE LIGASE 2-RELATED"/>
    <property type="match status" value="1"/>
</dbReference>
<dbReference type="InterPro" id="IPR014746">
    <property type="entry name" value="Gln_synth/guanido_kin_cat_dom"/>
</dbReference>
<dbReference type="Pfam" id="PF04107">
    <property type="entry name" value="GCS2"/>
    <property type="match status" value="1"/>
</dbReference>
<keyword evidence="2 4" id="KW-0547">Nucleotide-binding</keyword>
<sequence>MPRSSYNFTIGIEEEYQIVNPETRELSSAIENILKDGQDSLGNQITAELMQCQVEIGTRVCNSIQEAREQVVAVRKAVDAIVRKHGLRIIAAGTHPISEWSKQDMTHRARYRGLELENRVLARQLLICGMHMHIGIEDDDERIDLMNQLSYFCPHLLCLSTSSPFWSGYDTGLKSYRSVIFECLPRTGIPPVFRSWNDYQEYLQVMIQTNCIDEPTKIRWDLRPSPKYPTLEFRIADVCTRVDEAIALCAVKVALVAKLMKLRRNNQSWRIYRKELIQENKFRALRYGFDGKLLDLGRHKEVEARKLIFELLTFIDDVVDDLDVREEVSYVHNILTEGTSADRQLKVYKETGDLKAVVDMLIEETMMGVHDHD</sequence>
<comment type="catalytic activity">
    <reaction evidence="4">
        <text>L-cysteine + L-glutamate + ATP = gamma-L-glutamyl-L-cysteine + ADP + phosphate + H(+)</text>
        <dbReference type="Rhea" id="RHEA:13285"/>
        <dbReference type="ChEBI" id="CHEBI:15378"/>
        <dbReference type="ChEBI" id="CHEBI:29985"/>
        <dbReference type="ChEBI" id="CHEBI:30616"/>
        <dbReference type="ChEBI" id="CHEBI:35235"/>
        <dbReference type="ChEBI" id="CHEBI:43474"/>
        <dbReference type="ChEBI" id="CHEBI:58173"/>
        <dbReference type="ChEBI" id="CHEBI:456216"/>
        <dbReference type="EC" id="6.3.2.2"/>
    </reaction>
</comment>
<dbReference type="AlphaFoldDB" id="A0A345UPQ9"/>
<dbReference type="NCBIfam" id="NF010039">
    <property type="entry name" value="PRK13515.1"/>
    <property type="match status" value="1"/>
</dbReference>
<dbReference type="InterPro" id="IPR006336">
    <property type="entry name" value="GCS2"/>
</dbReference>
<evidence type="ECO:0000256" key="2">
    <source>
        <dbReference type="ARBA" id="ARBA00022741"/>
    </source>
</evidence>
<protein>
    <recommendedName>
        <fullName evidence="4">Putative glutamate--cysteine ligase 2</fullName>
        <ecNumber evidence="4">6.3.2.2</ecNumber>
    </recommendedName>
    <alternativeName>
        <fullName evidence="4">Gamma-glutamylcysteine synthetase 2</fullName>
        <shortName evidence="4">GCS 2</shortName>
        <shortName evidence="4">Gamma-GCS 2</shortName>
    </alternativeName>
</protein>
<proteinExistence type="inferred from homology"/>
<evidence type="ECO:0000313" key="5">
    <source>
        <dbReference type="EMBL" id="AXJ02461.1"/>
    </source>
</evidence>
<dbReference type="RefSeq" id="WP_114985547.1">
    <property type="nucleotide sequence ID" value="NZ_CP027806.1"/>
</dbReference>
<dbReference type="SUPFAM" id="SSF55931">
    <property type="entry name" value="Glutamine synthetase/guanido kinase"/>
    <property type="match status" value="1"/>
</dbReference>
<dbReference type="GO" id="GO:0004357">
    <property type="term" value="F:glutamate-cysteine ligase activity"/>
    <property type="evidence" value="ECO:0007669"/>
    <property type="project" value="UniProtKB-EC"/>
</dbReference>
<dbReference type="InterPro" id="IPR050141">
    <property type="entry name" value="GCL_type2/YbdK_subfam"/>
</dbReference>
<reference evidence="5 6" key="1">
    <citation type="submission" date="2018-03" db="EMBL/GenBank/DDBJ databases">
        <title>Phenotypic and genomic properties of Cyclonatronum proteinivorum gen. nov., sp. nov., a haloalkaliphilic bacteroidete from soda lakes possessing Na+-translocating rhodopsin.</title>
        <authorList>
            <person name="Toshchakov S.V."/>
            <person name="Korzhenkov A."/>
            <person name="Samarov N.I."/>
            <person name="Kublanov I.V."/>
            <person name="Muntyan M.S."/>
            <person name="Sorokin D.Y."/>
        </authorList>
    </citation>
    <scope>NUCLEOTIDE SEQUENCE [LARGE SCALE GENOMIC DNA]</scope>
    <source>
        <strain evidence="5 6">Omega</strain>
    </source>
</reference>
<dbReference type="InterPro" id="IPR011793">
    <property type="entry name" value="YbdK"/>
</dbReference>
<dbReference type="Proteomes" id="UP000254808">
    <property type="component" value="Chromosome"/>
</dbReference>
<keyword evidence="6" id="KW-1185">Reference proteome</keyword>
<evidence type="ECO:0000256" key="3">
    <source>
        <dbReference type="ARBA" id="ARBA00022840"/>
    </source>
</evidence>
<dbReference type="GO" id="GO:0042398">
    <property type="term" value="P:modified amino acid biosynthetic process"/>
    <property type="evidence" value="ECO:0007669"/>
    <property type="project" value="InterPro"/>
</dbReference>
<dbReference type="OrthoDB" id="9769628at2"/>
<evidence type="ECO:0000313" key="6">
    <source>
        <dbReference type="Proteomes" id="UP000254808"/>
    </source>
</evidence>
<dbReference type="EC" id="6.3.2.2" evidence="4"/>
<dbReference type="EMBL" id="CP027806">
    <property type="protein sequence ID" value="AXJ02461.1"/>
    <property type="molecule type" value="Genomic_DNA"/>
</dbReference>
<dbReference type="HAMAP" id="MF_01609">
    <property type="entry name" value="Glu_cys_ligase_2"/>
    <property type="match status" value="1"/>
</dbReference>
<keyword evidence="3 4" id="KW-0067">ATP-binding</keyword>
<name>A0A345UPQ9_9BACT</name>